<dbReference type="InterPro" id="IPR012878">
    <property type="entry name" value="Beta-AFase-like_GH127_cat"/>
</dbReference>
<dbReference type="Pfam" id="PF07944">
    <property type="entry name" value="Beta-AFase-like_GH127_cat"/>
    <property type="match status" value="1"/>
</dbReference>
<name>A0A2L0ELW2_SORCE</name>
<evidence type="ECO:0000313" key="5">
    <source>
        <dbReference type="Proteomes" id="UP000238348"/>
    </source>
</evidence>
<proteinExistence type="predicted"/>
<dbReference type="SUPFAM" id="SSF48208">
    <property type="entry name" value="Six-hairpin glycosidases"/>
    <property type="match status" value="1"/>
</dbReference>
<reference evidence="4 5" key="1">
    <citation type="submission" date="2015-09" db="EMBL/GenBank/DDBJ databases">
        <title>Sorangium comparison.</title>
        <authorList>
            <person name="Zaburannyi N."/>
            <person name="Bunk B."/>
            <person name="Overmann J."/>
            <person name="Mueller R."/>
        </authorList>
    </citation>
    <scope>NUCLEOTIDE SEQUENCE [LARGE SCALE GENOMIC DNA]</scope>
    <source>
        <strain evidence="4 5">So ce26</strain>
    </source>
</reference>
<sequence length="659" mass="71758">MPSARAFTLATLAALAAVSSALTIGCERSKPGEDAAASKPAASTAAAEAAKPRAPDGRKGAAPPDDNDGRFAAQIAANLPRVPDPAIVLLEGSGAGAELDNGAFRDRVISFVRQVAAGPDKVTCDLSLSSKRPFRAVVWAYQDGKQIARGEASDAGLCVALKDATRRAVAAAGGERAAVAGARFVVDLPDHHHAMVEHQGKGLELTHGLVPVRRLDKALLARRIEDGKGYLMRVIDAQHKGVHKYYHAPADRFEPELHTIYTASTALTLLKLHAYKPDERLLRAATEAAGFMMNMQSRDVRDRTAGGFFYAFDLERKRPERRLVVGTASKSIFTLLELHALTKDKKYLESAVLAAEWLVAMQRPDGTVRSALSGQEGGAWKVQGKESTLYTGQVLSALSRVYRATNNKKYLDAAGQTADHLLRKIATKGCYLGDDYRKPNPISSSWAVLSLLDFAKATGDARFEQTVFRCADDLVRRQWRRPEDAYRYGRWKRAMSSSGNGWLAEVLSEVYHFCREKGRDGCDKYKDTVVAAIRLLLQYTYGPENTFVVKNPQAAAGGVFWSIRDRYVRTDSVCHAMNAYLNLIGELGDGPLLELPERPLAERMALAAETTSPAEVAGLSEEEREEVAAEGSEALPGPRVEDPDDDEEGADKEPAARRP</sequence>
<keyword evidence="4" id="KW-0808">Transferase</keyword>
<evidence type="ECO:0000259" key="3">
    <source>
        <dbReference type="Pfam" id="PF07944"/>
    </source>
</evidence>
<feature type="signal peptide" evidence="2">
    <location>
        <begin position="1"/>
        <end position="21"/>
    </location>
</feature>
<dbReference type="EMBL" id="CP012673">
    <property type="protein sequence ID" value="AUX40270.1"/>
    <property type="molecule type" value="Genomic_DNA"/>
</dbReference>
<keyword evidence="2" id="KW-0732">Signal</keyword>
<feature type="compositionally biased region" description="Basic and acidic residues" evidence="1">
    <location>
        <begin position="50"/>
        <end position="59"/>
    </location>
</feature>
<dbReference type="GO" id="GO:0005975">
    <property type="term" value="P:carbohydrate metabolic process"/>
    <property type="evidence" value="ECO:0007669"/>
    <property type="project" value="InterPro"/>
</dbReference>
<dbReference type="Gene3D" id="1.50.10.20">
    <property type="match status" value="1"/>
</dbReference>
<feature type="compositionally biased region" description="Low complexity" evidence="1">
    <location>
        <begin position="34"/>
        <end position="49"/>
    </location>
</feature>
<organism evidence="4 5">
    <name type="scientific">Sorangium cellulosum</name>
    <name type="common">Polyangium cellulosum</name>
    <dbReference type="NCBI Taxonomy" id="56"/>
    <lineage>
        <taxon>Bacteria</taxon>
        <taxon>Pseudomonadati</taxon>
        <taxon>Myxococcota</taxon>
        <taxon>Polyangia</taxon>
        <taxon>Polyangiales</taxon>
        <taxon>Polyangiaceae</taxon>
        <taxon>Sorangium</taxon>
    </lineage>
</organism>
<dbReference type="PROSITE" id="PS51257">
    <property type="entry name" value="PROKAR_LIPOPROTEIN"/>
    <property type="match status" value="1"/>
</dbReference>
<evidence type="ECO:0000256" key="2">
    <source>
        <dbReference type="SAM" id="SignalP"/>
    </source>
</evidence>
<dbReference type="OrthoDB" id="5483785at2"/>
<gene>
    <name evidence="4" type="primary">ubiA</name>
    <name evidence="4" type="ORF">SOCE26_016700</name>
</gene>
<protein>
    <submittedName>
        <fullName evidence="4">Prenyltransferase UbiA</fullName>
    </submittedName>
</protein>
<feature type="region of interest" description="Disordered" evidence="1">
    <location>
        <begin position="608"/>
        <end position="659"/>
    </location>
</feature>
<dbReference type="InterPro" id="IPR008928">
    <property type="entry name" value="6-hairpin_glycosidase_sf"/>
</dbReference>
<dbReference type="AlphaFoldDB" id="A0A2L0ELW2"/>
<evidence type="ECO:0000256" key="1">
    <source>
        <dbReference type="SAM" id="MobiDB-lite"/>
    </source>
</evidence>
<dbReference type="RefSeq" id="WP_104978100.1">
    <property type="nucleotide sequence ID" value="NZ_CP012673.1"/>
</dbReference>
<dbReference type="Proteomes" id="UP000238348">
    <property type="component" value="Chromosome"/>
</dbReference>
<accession>A0A2L0ELW2</accession>
<dbReference type="GO" id="GO:0016740">
    <property type="term" value="F:transferase activity"/>
    <property type="evidence" value="ECO:0007669"/>
    <property type="project" value="UniProtKB-KW"/>
</dbReference>
<feature type="chain" id="PRO_5014675464" evidence="2">
    <location>
        <begin position="22"/>
        <end position="659"/>
    </location>
</feature>
<evidence type="ECO:0000313" key="4">
    <source>
        <dbReference type="EMBL" id="AUX40270.1"/>
    </source>
</evidence>
<feature type="region of interest" description="Disordered" evidence="1">
    <location>
        <begin position="30"/>
        <end position="69"/>
    </location>
</feature>
<feature type="domain" description="Non-reducing end beta-L-arabinofuranosidase-like GH127 catalytic" evidence="3">
    <location>
        <begin position="327"/>
        <end position="465"/>
    </location>
</feature>